<evidence type="ECO:0000313" key="2">
    <source>
        <dbReference type="Proteomes" id="UP001589818"/>
    </source>
</evidence>
<dbReference type="Pfam" id="PF01547">
    <property type="entry name" value="SBP_bac_1"/>
    <property type="match status" value="1"/>
</dbReference>
<dbReference type="InterPro" id="IPR006059">
    <property type="entry name" value="SBP"/>
</dbReference>
<sequence>MTGRFKRRARSGVMWALILLGICALVFGRGLLQEDETYETLHVSAIPLSSASGGNAIPLPYIQWLQSDSVQELERNSIGTALVTIQARDYAAASSDAEVRLVDDAEKGSTVLSWEGASGWLEWEVDVPRDGLYELSVEYAPLKGSFASVVRGIQIDGAYPFEEAARIVLNRAWKDGKTPYDKNQIGNEIRPIQQEIAGWRTAQVADYGVSSEPLRWPLTKGRHTIRMMGGREPVAIESLTFAAAKPIPTYADYKQSFGELAGKQDRQWFQQFEAERFAAKSAIGIQTQSVAEPYVSPDPKGRLVYNTIGGDRWQTAGEWVEWDIAVPEDGMYAIDLKYLQGYNGKANTYRTLTIDGAVPFREMLHYSLQANDNLEIRSIADRDGQPYLFHLTKGTHKLGLIADASPVKPAVIALQEKVKEIAAIDRDIRIITGNYGMGSSMNLDTGRTWEIKTYDPDIDTKLMRIIEDMKAIRDYVNGLNQHVTDPTTAISSAVNNLEELLDDVNEIPNKVQMLSDIQASLGTWMKPMESQALQLDYIVLRSPEAKPDLPEPGTWDRIRYSTVNFGRTFFQTYDLKDMNEDDAITIWVQRGRDYVDLLQKQIEQDFTPSTGIKVNVNLIPNPDVLMLGNAAGDQPDVALGVSMEMPVDFAMRGASADLSEFPGFADVESRFNPGVMRSYKFDGGTYALPETQSFMALFYRTDVLEQLDLTPPDTWEDVKRMLPTLQNGKTFFYPAKEFAMPFYQHGTEFYTADGMDAKLNDNSSIEAFKQWTDWFSKYDLPKDVPAFFNHFRFGDMPIGIADFNTYIQLQVASPEITGRWKMAPLPGMKQEDGTVARWSMQPTQSAMIMKNSKNKERAWKFLEWWTSTSVQAQYANDIESFAGLEYRWNTANTDAMKLLPWPADDLAVLMEQSRWAKNMPYVPGYYFLGREMDFAWNNTIISRMAPQEALEKSAISLQREMLRKQEELGFGPQSDLHVPVHNHPYEGSTP</sequence>
<accession>A0ABV6JLJ1</accession>
<dbReference type="Proteomes" id="UP001589818">
    <property type="component" value="Unassembled WGS sequence"/>
</dbReference>
<proteinExistence type="predicted"/>
<name>A0ABV6JLJ1_9BACL</name>
<dbReference type="PANTHER" id="PTHR43649">
    <property type="entry name" value="ARABINOSE-BINDING PROTEIN-RELATED"/>
    <property type="match status" value="1"/>
</dbReference>
<dbReference type="PANTHER" id="PTHR43649:SF27">
    <property type="entry name" value="EXTRACELLULAR SOLUTE-BINDING PROTEIN FAMILY 1"/>
    <property type="match status" value="1"/>
</dbReference>
<dbReference type="Gene3D" id="2.60.120.260">
    <property type="entry name" value="Galactose-binding domain-like"/>
    <property type="match status" value="2"/>
</dbReference>
<dbReference type="EMBL" id="JBHLVF010000061">
    <property type="protein sequence ID" value="MFC0396542.1"/>
    <property type="molecule type" value="Genomic_DNA"/>
</dbReference>
<dbReference type="SUPFAM" id="SSF53850">
    <property type="entry name" value="Periplasmic binding protein-like II"/>
    <property type="match status" value="1"/>
</dbReference>
<dbReference type="InterPro" id="IPR050490">
    <property type="entry name" value="Bact_solute-bd_prot1"/>
</dbReference>
<reference evidence="1 2" key="1">
    <citation type="submission" date="2024-09" db="EMBL/GenBank/DDBJ databases">
        <authorList>
            <person name="Sun Q."/>
            <person name="Mori K."/>
        </authorList>
    </citation>
    <scope>NUCLEOTIDE SEQUENCE [LARGE SCALE GENOMIC DNA]</scope>
    <source>
        <strain evidence="1 2">CCM 4839</strain>
    </source>
</reference>
<dbReference type="Gene3D" id="3.40.190.10">
    <property type="entry name" value="Periplasmic binding protein-like II"/>
    <property type="match status" value="1"/>
</dbReference>
<keyword evidence="2" id="KW-1185">Reference proteome</keyword>
<organism evidence="1 2">
    <name type="scientific">Paenibacillus mendelii</name>
    <dbReference type="NCBI Taxonomy" id="206163"/>
    <lineage>
        <taxon>Bacteria</taxon>
        <taxon>Bacillati</taxon>
        <taxon>Bacillota</taxon>
        <taxon>Bacilli</taxon>
        <taxon>Bacillales</taxon>
        <taxon>Paenibacillaceae</taxon>
        <taxon>Paenibacillus</taxon>
    </lineage>
</organism>
<evidence type="ECO:0000313" key="1">
    <source>
        <dbReference type="EMBL" id="MFC0396542.1"/>
    </source>
</evidence>
<gene>
    <name evidence="1" type="ORF">ACFFJ8_34985</name>
</gene>
<comment type="caution">
    <text evidence="1">The sequence shown here is derived from an EMBL/GenBank/DDBJ whole genome shotgun (WGS) entry which is preliminary data.</text>
</comment>
<protein>
    <submittedName>
        <fullName evidence="1">Extracellular solute-binding protein</fullName>
    </submittedName>
</protein>
<dbReference type="RefSeq" id="WP_204818611.1">
    <property type="nucleotide sequence ID" value="NZ_JANHOF010000005.1"/>
</dbReference>